<evidence type="ECO:0000313" key="7">
    <source>
        <dbReference type="Proteomes" id="UP001500668"/>
    </source>
</evidence>
<dbReference type="InterPro" id="IPR000172">
    <property type="entry name" value="GMC_OxRdtase_N"/>
</dbReference>
<evidence type="ECO:0000259" key="5">
    <source>
        <dbReference type="PROSITE" id="PS00624"/>
    </source>
</evidence>
<accession>A0ABN1F8C6</accession>
<keyword evidence="3" id="KW-0274">FAD</keyword>
<dbReference type="Pfam" id="PF00890">
    <property type="entry name" value="FAD_binding_2"/>
    <property type="match status" value="1"/>
</dbReference>
<dbReference type="Gene3D" id="3.50.50.60">
    <property type="entry name" value="FAD/NAD(P)-binding domain"/>
    <property type="match status" value="2"/>
</dbReference>
<keyword evidence="2" id="KW-0285">Flavoprotein</keyword>
<dbReference type="PROSITE" id="PS00624">
    <property type="entry name" value="GMC_OXRED_2"/>
    <property type="match status" value="1"/>
</dbReference>
<dbReference type="Pfam" id="PF00732">
    <property type="entry name" value="GMC_oxred_N"/>
    <property type="match status" value="1"/>
</dbReference>
<keyword evidence="4" id="KW-0560">Oxidoreductase</keyword>
<keyword evidence="7" id="KW-1185">Reference proteome</keyword>
<comment type="caution">
    <text evidence="6">The sequence shown here is derived from an EMBL/GenBank/DDBJ whole genome shotgun (WGS) entry which is preliminary data.</text>
</comment>
<dbReference type="Gene3D" id="3.30.410.10">
    <property type="entry name" value="Cholesterol Oxidase, domain 2"/>
    <property type="match status" value="1"/>
</dbReference>
<dbReference type="Proteomes" id="UP001500668">
    <property type="component" value="Unassembled WGS sequence"/>
</dbReference>
<organism evidence="6 7">
    <name type="scientific">Streptomyces crystallinus</name>
    <dbReference type="NCBI Taxonomy" id="68191"/>
    <lineage>
        <taxon>Bacteria</taxon>
        <taxon>Bacillati</taxon>
        <taxon>Actinomycetota</taxon>
        <taxon>Actinomycetes</taxon>
        <taxon>Kitasatosporales</taxon>
        <taxon>Streptomycetaceae</taxon>
        <taxon>Streptomyces</taxon>
    </lineage>
</organism>
<sequence length="622" mass="64370">MTGDSGRTAAGLVAALLADDGRQPWTARVPDRLDGVLASMPAPARAGLRGAAAAVDGYALARTGRRLAALGSEERERVMAELGARPALAPVLDLLKVPVLLAAGTERLVHEGVRGLSFAPPDDPPLDCVPAGQWPVRTTADAVVIGSGAGGAMAARTLARAGLRTVVLEEGHHHSTASFGRRAPLDRFAELYRDGGATVAAGRPPLLLPTGRAVGGTTLVNSGTCYRTPDHVLDRWRTAFGFGLADGMPERLDEVERTLRVATQPLDVLGNNGLLALTGAERLGWRAAPLRRNAPGCKGSCQCVVGCPAGAKQSVQLSVLPDACVAGARIVTGARVRRVLVDTDRPGGPRAAGVRVRRADGSELEILSPLVVVAAGALQSPPLLRRSGLGSHPGVGRNLRVHPATSVAGRFAEPVTAWEGVLQSVGVEELHGRGVLIEATATPPGMGSFVLPGVGRELRRELDGADRLATLGAMVADRPSGSVHGRDRTLIRYDLDPRDAGRLLTAVRAMGRLLFAAGAEEVLTGIPRAPKARNPLELDEVLSGVTARQLHLSAFHPTGTVAGGGDPARFPADGQGRLRGVEGVLIADASLLPGCPEVNPQLSVMAAASGAADAQVRRSARA</sequence>
<dbReference type="InterPro" id="IPR007867">
    <property type="entry name" value="GMC_OxRtase_C"/>
</dbReference>
<dbReference type="InterPro" id="IPR003953">
    <property type="entry name" value="FAD-dep_OxRdtase_2_FAD-bd"/>
</dbReference>
<comment type="similarity">
    <text evidence="1">Belongs to the GMC oxidoreductase family.</text>
</comment>
<dbReference type="InterPro" id="IPR036188">
    <property type="entry name" value="FAD/NAD-bd_sf"/>
</dbReference>
<proteinExistence type="inferred from homology"/>
<gene>
    <name evidence="6" type="ORF">GCM10010394_11650</name>
</gene>
<dbReference type="RefSeq" id="WP_344070780.1">
    <property type="nucleotide sequence ID" value="NZ_BAAACA010000006.1"/>
</dbReference>
<feature type="domain" description="Glucose-methanol-choline oxidoreductase N-terminal" evidence="5">
    <location>
        <begin position="376"/>
        <end position="390"/>
    </location>
</feature>
<evidence type="ECO:0000256" key="1">
    <source>
        <dbReference type="ARBA" id="ARBA00010790"/>
    </source>
</evidence>
<evidence type="ECO:0000313" key="6">
    <source>
        <dbReference type="EMBL" id="GAA0584485.1"/>
    </source>
</evidence>
<evidence type="ECO:0000256" key="4">
    <source>
        <dbReference type="ARBA" id="ARBA00023002"/>
    </source>
</evidence>
<dbReference type="PRINTS" id="PR00411">
    <property type="entry name" value="PNDRDTASEI"/>
</dbReference>
<dbReference type="PANTHER" id="PTHR46056">
    <property type="entry name" value="LONG-CHAIN-ALCOHOL OXIDASE"/>
    <property type="match status" value="1"/>
</dbReference>
<dbReference type="Pfam" id="PF05199">
    <property type="entry name" value="GMC_oxred_C"/>
    <property type="match status" value="1"/>
</dbReference>
<name>A0ABN1F8C6_9ACTN</name>
<evidence type="ECO:0000256" key="3">
    <source>
        <dbReference type="ARBA" id="ARBA00022827"/>
    </source>
</evidence>
<dbReference type="PANTHER" id="PTHR46056:SF12">
    <property type="entry name" value="LONG-CHAIN-ALCOHOL OXIDASE"/>
    <property type="match status" value="1"/>
</dbReference>
<dbReference type="SUPFAM" id="SSF51905">
    <property type="entry name" value="FAD/NAD(P)-binding domain"/>
    <property type="match status" value="1"/>
</dbReference>
<protein>
    <submittedName>
        <fullName evidence="6">GMC family oxidoreductase</fullName>
    </submittedName>
</protein>
<dbReference type="EMBL" id="BAAACA010000006">
    <property type="protein sequence ID" value="GAA0584485.1"/>
    <property type="molecule type" value="Genomic_DNA"/>
</dbReference>
<evidence type="ECO:0000256" key="2">
    <source>
        <dbReference type="ARBA" id="ARBA00022630"/>
    </source>
</evidence>
<reference evidence="7" key="1">
    <citation type="journal article" date="2019" name="Int. J. Syst. Evol. Microbiol.">
        <title>The Global Catalogue of Microorganisms (GCM) 10K type strain sequencing project: providing services to taxonomists for standard genome sequencing and annotation.</title>
        <authorList>
            <consortium name="The Broad Institute Genomics Platform"/>
            <consortium name="The Broad Institute Genome Sequencing Center for Infectious Disease"/>
            <person name="Wu L."/>
            <person name="Ma J."/>
        </authorList>
    </citation>
    <scope>NUCLEOTIDE SEQUENCE [LARGE SCALE GENOMIC DNA]</scope>
    <source>
        <strain evidence="7">JCM 5067</strain>
    </source>
</reference>